<sequence>MGKGRCSIRCSGTERIMEADISMQCRKKKYTTRMQISPG</sequence>
<reference evidence="1" key="2">
    <citation type="journal article" date="2015" name="Data Brief">
        <title>Shoot transcriptome of the giant reed, Arundo donax.</title>
        <authorList>
            <person name="Barrero R.A."/>
            <person name="Guerrero F.D."/>
            <person name="Moolhuijzen P."/>
            <person name="Goolsby J.A."/>
            <person name="Tidwell J."/>
            <person name="Bellgard S.E."/>
            <person name="Bellgard M.I."/>
        </authorList>
    </citation>
    <scope>NUCLEOTIDE SEQUENCE</scope>
    <source>
        <tissue evidence="1">Shoot tissue taken approximately 20 cm above the soil surface</tissue>
    </source>
</reference>
<reference evidence="1" key="1">
    <citation type="submission" date="2014-09" db="EMBL/GenBank/DDBJ databases">
        <authorList>
            <person name="Magalhaes I.L.F."/>
            <person name="Oliveira U."/>
            <person name="Santos F.R."/>
            <person name="Vidigal T.H.D.A."/>
            <person name="Brescovit A.D."/>
            <person name="Santos A.J."/>
        </authorList>
    </citation>
    <scope>NUCLEOTIDE SEQUENCE</scope>
    <source>
        <tissue evidence="1">Shoot tissue taken approximately 20 cm above the soil surface</tissue>
    </source>
</reference>
<accession>A0A0A9H428</accession>
<dbReference type="EMBL" id="GBRH01167342">
    <property type="protein sequence ID" value="JAE30554.1"/>
    <property type="molecule type" value="Transcribed_RNA"/>
</dbReference>
<evidence type="ECO:0000313" key="1">
    <source>
        <dbReference type="EMBL" id="JAE30554.1"/>
    </source>
</evidence>
<dbReference type="AlphaFoldDB" id="A0A0A9H428"/>
<proteinExistence type="predicted"/>
<protein>
    <submittedName>
        <fullName evidence="1">Uncharacterized protein</fullName>
    </submittedName>
</protein>
<name>A0A0A9H428_ARUDO</name>
<organism evidence="1">
    <name type="scientific">Arundo donax</name>
    <name type="common">Giant reed</name>
    <name type="synonym">Donax arundinaceus</name>
    <dbReference type="NCBI Taxonomy" id="35708"/>
    <lineage>
        <taxon>Eukaryota</taxon>
        <taxon>Viridiplantae</taxon>
        <taxon>Streptophyta</taxon>
        <taxon>Embryophyta</taxon>
        <taxon>Tracheophyta</taxon>
        <taxon>Spermatophyta</taxon>
        <taxon>Magnoliopsida</taxon>
        <taxon>Liliopsida</taxon>
        <taxon>Poales</taxon>
        <taxon>Poaceae</taxon>
        <taxon>PACMAD clade</taxon>
        <taxon>Arundinoideae</taxon>
        <taxon>Arundineae</taxon>
        <taxon>Arundo</taxon>
    </lineage>
</organism>